<sequence length="722" mass="78740">MRRNGKVLTLDLSKKPKEDGSAMTYGSNDTTFTVIKSDSGLPKGFFRHVYTPTNGPITLNRTLKDDYKIRGGFTGLNFIEDVESTSAYFWEGSKDKPILLGITAKGTSGDIETKYFSKGDRFWMNGPINGLDEQQALDHQNCNINHAIPIDIKEPTKDHANGKSTCLKTKTVQPYYKPKLPSGTNGIYEVESYNMPKGMKVSRVTYDNNPTNITTNDTISLLKIYTWNGDSLKHNNIPLLVEFKKSSDGKSEWYENIGKSSPYTSWKQILQPDVLSFYNLRGELTDDFTIKLNEINCNLNDVLQIDVRKQPNKKTEEYCHGRGNDGHIKKISVEPDNKINIPGFGAYKHYMKASLGSRKFNISGFTGDLILKGFSGLPFKNVGKVIVFSRQCSPGQYGQTFMIYVEYKDGEKKEWYMRGSLEHVSIDWEIVEYLNGKDPHNPSHYNSVRGWLDTVAKLYGASCKIDPEVLKKTIGRGSELPGQNGERGDSSAVGEAGPPGKCGKGNNGFNTTYGSGLTNGYMTTGGVNNVKIHIPRLNGTDAGLYGFPLNSKVVDPGSGGDLPPEISGTHATSTHISTGPPGTYGKRITPLAGLGGPSDNEAGRGRESDAARPATDPNTSAPDAEGSPPKTPECLPKQEPSVISNQDNASTQGGIDTNGAQDTQTPQAAPKHDKVVGLLTGSSALWTIFGASSGTLTGAGATFFGGWKLYNRYKGDPWVRQI</sequence>
<protein>
    <submittedName>
        <fullName evidence="2">Uncharacterized protein</fullName>
    </submittedName>
</protein>
<dbReference type="RefSeq" id="XP_004833116.1">
    <property type="nucleotide sequence ID" value="XM_004833059.1"/>
</dbReference>
<feature type="region of interest" description="Disordered" evidence="1">
    <location>
        <begin position="474"/>
        <end position="507"/>
    </location>
</feature>
<evidence type="ECO:0000313" key="2">
    <source>
        <dbReference type="EMBL" id="EKX73664.1"/>
    </source>
</evidence>
<gene>
    <name evidence="2" type="ORF">BEWA_037000</name>
</gene>
<reference evidence="2 3" key="1">
    <citation type="journal article" date="2012" name="BMC Genomics">
        <title>Comparative genomic analysis and phylogenetic position of Theileria equi.</title>
        <authorList>
            <person name="Kappmeyer L.S."/>
            <person name="Thiagarajan M."/>
            <person name="Herndon D.R."/>
            <person name="Ramsay J.D."/>
            <person name="Caler E."/>
            <person name="Djikeng A."/>
            <person name="Gillespie J.J."/>
            <person name="Lau A.O."/>
            <person name="Roalson E.H."/>
            <person name="Silva J.C."/>
            <person name="Silva M.G."/>
            <person name="Suarez C.E."/>
            <person name="Ueti M.W."/>
            <person name="Nene V.M."/>
            <person name="Mealey R.H."/>
            <person name="Knowles D.P."/>
            <person name="Brayton K.A."/>
        </authorList>
    </citation>
    <scope>NUCLEOTIDE SEQUENCE [LARGE SCALE GENOMIC DNA]</scope>
    <source>
        <strain evidence="2 3">WA</strain>
    </source>
</reference>
<keyword evidence="3" id="KW-1185">Reference proteome</keyword>
<evidence type="ECO:0000256" key="1">
    <source>
        <dbReference type="SAM" id="MobiDB-lite"/>
    </source>
</evidence>
<dbReference type="AlphaFoldDB" id="L1LEF3"/>
<name>L1LEF3_THEEQ</name>
<dbReference type="EMBL" id="ACOU01000002">
    <property type="protein sequence ID" value="EKX73664.1"/>
    <property type="molecule type" value="Genomic_DNA"/>
</dbReference>
<feature type="region of interest" description="Disordered" evidence="1">
    <location>
        <begin position="556"/>
        <end position="670"/>
    </location>
</feature>
<feature type="compositionally biased region" description="Polar residues" evidence="1">
    <location>
        <begin position="641"/>
        <end position="667"/>
    </location>
</feature>
<proteinExistence type="predicted"/>
<dbReference type="GeneID" id="15806587"/>
<organism evidence="2 3">
    <name type="scientific">Theileria equi strain WA</name>
    <dbReference type="NCBI Taxonomy" id="1537102"/>
    <lineage>
        <taxon>Eukaryota</taxon>
        <taxon>Sar</taxon>
        <taxon>Alveolata</taxon>
        <taxon>Apicomplexa</taxon>
        <taxon>Aconoidasida</taxon>
        <taxon>Piroplasmida</taxon>
        <taxon>Theileriidae</taxon>
        <taxon>Theileria</taxon>
    </lineage>
</organism>
<evidence type="ECO:0000313" key="3">
    <source>
        <dbReference type="Proteomes" id="UP000031512"/>
    </source>
</evidence>
<feature type="compositionally biased region" description="Basic and acidic residues" evidence="1">
    <location>
        <begin position="601"/>
        <end position="610"/>
    </location>
</feature>
<accession>L1LEF3</accession>
<comment type="caution">
    <text evidence="2">The sequence shown here is derived from an EMBL/GenBank/DDBJ whole genome shotgun (WGS) entry which is preliminary data.</text>
</comment>
<dbReference type="KEGG" id="beq:BEWA_037000"/>
<dbReference type="Proteomes" id="UP000031512">
    <property type="component" value="Unassembled WGS sequence"/>
</dbReference>
<dbReference type="VEuPathDB" id="PiroplasmaDB:BEWA_037000"/>